<dbReference type="AlphaFoldDB" id="A0A2U9Q0A0"/>
<dbReference type="EMBL" id="CP027541">
    <property type="protein sequence ID" value="AWT57364.1"/>
    <property type="molecule type" value="Genomic_DNA"/>
</dbReference>
<dbReference type="RefSeq" id="WP_003897968.1">
    <property type="nucleotide sequence ID" value="NZ_CP027541.1"/>
</dbReference>
<protein>
    <submittedName>
        <fullName evidence="1">Uncharacterized protein</fullName>
    </submittedName>
</protein>
<sequence length="148" mass="15543">MTIYRLHVVADDVAEVVGNAAGLIVDHVMAGWRVTVELAGGEGIRPLEILGADVVDGITDFADDRWMLAIGADGYARAGGINELLARCTDVLVWGTAPQAQETYRHRLSSAGRAFKAAALGAAGITDVDVVETEVFASRVAGHVSLRA</sequence>
<accession>A0A2U9Q0A0</accession>
<reference evidence="1 2" key="1">
    <citation type="journal article" date="2013" name="Genome Announc.">
        <title>Draft genome sequence of MKD8, a conjugal recipient Mycobacterium smegmatis strain.</title>
        <authorList>
            <person name="Gray T.A."/>
            <person name="Palumbo M.J."/>
            <person name="Derbyshire K.M."/>
        </authorList>
    </citation>
    <scope>NUCLEOTIDE SEQUENCE [LARGE SCALE GENOMIC DNA]</scope>
    <source>
        <strain evidence="1 2">MKD8</strain>
    </source>
</reference>
<evidence type="ECO:0000313" key="1">
    <source>
        <dbReference type="EMBL" id="AWT57364.1"/>
    </source>
</evidence>
<proteinExistence type="predicted"/>
<gene>
    <name evidence="1" type="ORF">D806_064310</name>
</gene>
<organism evidence="1 2">
    <name type="scientific">Mycolicibacterium smegmatis (strain MKD8)</name>
    <name type="common">Mycobacterium smegmatis</name>
    <dbReference type="NCBI Taxonomy" id="1214915"/>
    <lineage>
        <taxon>Bacteria</taxon>
        <taxon>Bacillati</taxon>
        <taxon>Actinomycetota</taxon>
        <taxon>Actinomycetes</taxon>
        <taxon>Mycobacteriales</taxon>
        <taxon>Mycobacteriaceae</taxon>
        <taxon>Mycolicibacterium</taxon>
    </lineage>
</organism>
<dbReference type="Proteomes" id="UP000011200">
    <property type="component" value="Chromosome"/>
</dbReference>
<reference evidence="2" key="2">
    <citation type="submission" date="2018-03" db="EMBL/GenBank/DDBJ databases">
        <authorList>
            <person name="Derbyshire K."/>
            <person name="Gray T.A."/>
            <person name="Champion M."/>
        </authorList>
    </citation>
    <scope>NUCLEOTIDE SEQUENCE [LARGE SCALE GENOMIC DNA]</scope>
    <source>
        <strain evidence="2">MKD8</strain>
    </source>
</reference>
<name>A0A2U9Q0A0_MYCSE</name>
<evidence type="ECO:0000313" key="2">
    <source>
        <dbReference type="Proteomes" id="UP000011200"/>
    </source>
</evidence>